<accession>A0A482SZA5</accession>
<dbReference type="Pfam" id="PF09754">
    <property type="entry name" value="PAC2"/>
    <property type="match status" value="1"/>
</dbReference>
<evidence type="ECO:0000313" key="3">
    <source>
        <dbReference type="Proteomes" id="UP000293535"/>
    </source>
</evidence>
<dbReference type="RefSeq" id="WP_129755070.1">
    <property type="nucleotide sequence ID" value="NZ_JAFKAA010000002.1"/>
</dbReference>
<dbReference type="Gene3D" id="3.40.50.10900">
    <property type="entry name" value="PAC-like subunit"/>
    <property type="match status" value="1"/>
</dbReference>
<dbReference type="InterPro" id="IPR019151">
    <property type="entry name" value="Proteasome_assmbl_chaperone_2"/>
</dbReference>
<protein>
    <submittedName>
        <fullName evidence="2">Proteasome assembly chaperone family protein</fullName>
    </submittedName>
</protein>
<dbReference type="SUPFAM" id="SSF159659">
    <property type="entry name" value="Cgl1923-like"/>
    <property type="match status" value="1"/>
</dbReference>
<organism evidence="2 3">
    <name type="scientific">Haloarcula hispanica</name>
    <dbReference type="NCBI Taxonomy" id="51589"/>
    <lineage>
        <taxon>Archaea</taxon>
        <taxon>Methanobacteriati</taxon>
        <taxon>Methanobacteriota</taxon>
        <taxon>Stenosarchaea group</taxon>
        <taxon>Halobacteria</taxon>
        <taxon>Halobacteriales</taxon>
        <taxon>Haloarculaceae</taxon>
        <taxon>Haloarcula</taxon>
    </lineage>
</organism>
<dbReference type="AlphaFoldDB" id="A0A482SZA5"/>
<keyword evidence="2" id="KW-0647">Proteasome</keyword>
<sequence length="257" mass="27267">MAFKPAAADTTDMAHIQVHRDDISLDSPTLVEGLPGVGLVGKIAADHLVDVYDMEYYASAHCEGLPEIAVYGTDDPDVRPPVRLYADEGRDLLVLQSDAPISPSGAKEFAGCMVSWFEANDATPIYLSGRPAEKDGVPDVYGVSTGDGAAMLEEANVDSPSENGAITGPTGALVHESQRVGLTSIGLIVEADQRFPDPEAARALLQTAISPLADFEVDTEALVEQAEEIGRAKAQLAQQLQENQEESTSAQPLGMYQ</sequence>
<reference evidence="2 3" key="1">
    <citation type="submission" date="2018-12" db="EMBL/GenBank/DDBJ databases">
        <title>Draft genome sequence of Haloarcula hispinica strain 18.1, an halophilic archaeon isolated from Chott El Jerid of Southern Tunisia.</title>
        <authorList>
            <person name="Najjari A."/>
            <person name="Ben Dhia O."/>
            <person name="Ferjani R."/>
            <person name="Mahjoubi M."/>
            <person name="Sghaier H."/>
            <person name="Elshahed M."/>
            <person name="Ouzari H.I."/>
            <person name="Cherid A."/>
            <person name="Youssef N."/>
        </authorList>
    </citation>
    <scope>NUCLEOTIDE SEQUENCE [LARGE SCALE GENOMIC DNA]</scope>
    <source>
        <strain evidence="2 3">18.1</strain>
    </source>
</reference>
<name>A0A482SZA5_HALHI</name>
<gene>
    <name evidence="2" type="ORF">ELS20_03630</name>
</gene>
<dbReference type="GO" id="GO:0000502">
    <property type="term" value="C:proteasome complex"/>
    <property type="evidence" value="ECO:0007669"/>
    <property type="project" value="UniProtKB-KW"/>
</dbReference>
<dbReference type="PANTHER" id="PTHR35610:SF8">
    <property type="entry name" value="3-ISOPROPYLMALATE DEHYDRATASE"/>
    <property type="match status" value="1"/>
</dbReference>
<feature type="region of interest" description="Disordered" evidence="1">
    <location>
        <begin position="235"/>
        <end position="257"/>
    </location>
</feature>
<dbReference type="InterPro" id="IPR038389">
    <property type="entry name" value="PSMG2_sf"/>
</dbReference>
<evidence type="ECO:0000256" key="1">
    <source>
        <dbReference type="SAM" id="MobiDB-lite"/>
    </source>
</evidence>
<dbReference type="PANTHER" id="PTHR35610">
    <property type="entry name" value="3-ISOPROPYLMALATE DEHYDRATASE-RELATED"/>
    <property type="match status" value="1"/>
</dbReference>
<evidence type="ECO:0000313" key="2">
    <source>
        <dbReference type="EMBL" id="RYJ09208.1"/>
    </source>
</evidence>
<proteinExistence type="predicted"/>
<dbReference type="Proteomes" id="UP000293535">
    <property type="component" value="Unassembled WGS sequence"/>
</dbReference>
<dbReference type="EMBL" id="RZIG01000002">
    <property type="protein sequence ID" value="RYJ09208.1"/>
    <property type="molecule type" value="Genomic_DNA"/>
</dbReference>
<comment type="caution">
    <text evidence="2">The sequence shown here is derived from an EMBL/GenBank/DDBJ whole genome shotgun (WGS) entry which is preliminary data.</text>
</comment>